<feature type="region of interest" description="Disordered" evidence="1">
    <location>
        <begin position="254"/>
        <end position="303"/>
    </location>
</feature>
<feature type="compositionally biased region" description="Low complexity" evidence="1">
    <location>
        <begin position="164"/>
        <end position="178"/>
    </location>
</feature>
<feature type="region of interest" description="Disordered" evidence="1">
    <location>
        <begin position="326"/>
        <end position="365"/>
    </location>
</feature>
<evidence type="ECO:0000256" key="1">
    <source>
        <dbReference type="SAM" id="MobiDB-lite"/>
    </source>
</evidence>
<feature type="compositionally biased region" description="Low complexity" evidence="1">
    <location>
        <begin position="326"/>
        <end position="339"/>
    </location>
</feature>
<name>A0A316UG50_9BASI</name>
<accession>A0A316UG50</accession>
<sequence length="569" mass="61790">MDESLAGPSSSGHVDGAASSSTTSAPSPSPLPPEIWSLVIYHLARSTPLYPDVVPSLSALTRVNKELSHFATPYLYARPRLDQRWKEVVFWTTILAHPERWWDVRSFLLGERQWDPFGEDMPMWIRGGRSGRPQRPTPKLDQLGEGIASAGKRRRGGVQDQGLATQAASGSAGSSSTSPWSKYLPSPPTNLQWAQAFQVPPSSLYLPIGAGPDPLLLEEVAWWEKGMVGGLLNGHAYSTRPVGKWCEQVERQREERKVREKAREVEDVDLGRGPGSLAASARTVPASESQSGSNSGGSGRIAPTDLSEEDVWAAAEVFAASATVVAPPAAEKTSTTSSSDRTASIALPSSVDQTQKAESVPIPPSSVAPVSNSTFANNAWALPATFPSTQTRRLPWRYRLITGSLDPTLPKLFHALDTLTHIELTLYPGTLLDHDLLEHQLRLLLDPAHMPLLRELLVFVGHDAVSSGSRLARLTHAKTVKLAVDRVDDRRCKCITARRTFGTAGCKGSEKDVKKDIIEGWLQATQGEHEIVCSDVDDGQEDPVVSAGTPWINGWLARDVNGTNDPIEE</sequence>
<proteinExistence type="predicted"/>
<dbReference type="EMBL" id="KZ819321">
    <property type="protein sequence ID" value="PWN23884.1"/>
    <property type="molecule type" value="Genomic_DNA"/>
</dbReference>
<dbReference type="Proteomes" id="UP000245942">
    <property type="component" value="Unassembled WGS sequence"/>
</dbReference>
<evidence type="ECO:0000313" key="3">
    <source>
        <dbReference type="Proteomes" id="UP000245942"/>
    </source>
</evidence>
<dbReference type="GeneID" id="37013110"/>
<reference evidence="2 3" key="1">
    <citation type="journal article" date="2018" name="Mol. Biol. Evol.">
        <title>Broad Genomic Sampling Reveals a Smut Pathogenic Ancestry of the Fungal Clade Ustilaginomycotina.</title>
        <authorList>
            <person name="Kijpornyongpan T."/>
            <person name="Mondo S.J."/>
            <person name="Barry K."/>
            <person name="Sandor L."/>
            <person name="Lee J."/>
            <person name="Lipzen A."/>
            <person name="Pangilinan J."/>
            <person name="LaButti K."/>
            <person name="Hainaut M."/>
            <person name="Henrissat B."/>
            <person name="Grigoriev I.V."/>
            <person name="Spatafora J.W."/>
            <person name="Aime M.C."/>
        </authorList>
    </citation>
    <scope>NUCLEOTIDE SEQUENCE [LARGE SCALE GENOMIC DNA]</scope>
    <source>
        <strain evidence="2 3">MCA 4718</strain>
    </source>
</reference>
<dbReference type="RefSeq" id="XP_025351044.1">
    <property type="nucleotide sequence ID" value="XM_025491376.1"/>
</dbReference>
<feature type="compositionally biased region" description="Basic and acidic residues" evidence="1">
    <location>
        <begin position="254"/>
        <end position="265"/>
    </location>
</feature>
<keyword evidence="3" id="KW-1185">Reference proteome</keyword>
<protein>
    <submittedName>
        <fullName evidence="2">Uncharacterized protein</fullName>
    </submittedName>
</protein>
<organism evidence="2 3">
    <name type="scientific">Pseudomicrostroma glucosiphilum</name>
    <dbReference type="NCBI Taxonomy" id="1684307"/>
    <lineage>
        <taxon>Eukaryota</taxon>
        <taxon>Fungi</taxon>
        <taxon>Dikarya</taxon>
        <taxon>Basidiomycota</taxon>
        <taxon>Ustilaginomycotina</taxon>
        <taxon>Exobasidiomycetes</taxon>
        <taxon>Microstromatales</taxon>
        <taxon>Microstromatales incertae sedis</taxon>
        <taxon>Pseudomicrostroma</taxon>
    </lineage>
</organism>
<feature type="region of interest" description="Disordered" evidence="1">
    <location>
        <begin position="150"/>
        <end position="183"/>
    </location>
</feature>
<evidence type="ECO:0000313" key="2">
    <source>
        <dbReference type="EMBL" id="PWN23884.1"/>
    </source>
</evidence>
<feature type="compositionally biased region" description="Low complexity" evidence="1">
    <location>
        <begin position="17"/>
        <end position="26"/>
    </location>
</feature>
<feature type="region of interest" description="Disordered" evidence="1">
    <location>
        <begin position="1"/>
        <end position="30"/>
    </location>
</feature>
<dbReference type="OrthoDB" id="10673421at2759"/>
<gene>
    <name evidence="2" type="ORF">BCV69DRAFT_279793</name>
</gene>
<dbReference type="AlphaFoldDB" id="A0A316UG50"/>